<dbReference type="InterPro" id="IPR025737">
    <property type="entry name" value="FApF"/>
</dbReference>
<proteinExistence type="predicted"/>
<sequence length="300" mass="33524">MSYYIKRILTTGLLLQCTTLVAQELDPRSYIDLPTGQNFFGALYVYTEGDIYTSPDIPVENLTLEIDGPAFAYAHTFELFGNSSKIDIVGGQACSYGEAVYLGEDVSRKYCGMTDTRVRLNYNFYGAKAKTMSEFVKHPKGVVVGASLQVSAPTGQYDDQYILNIGANRWFFKPEIGASMPFGAWELDLSISAKIFTDNNDLQGNKTFEQDPIYNVQSHLIYDFGPGHWISLNGNYFWGGDTFVDGEQTANKEANYRAGITYSKAINSQHSFKLLANKGITTNRGNDSVVYAIAWAYRWD</sequence>
<protein>
    <submittedName>
        <fullName evidence="2">Transporter</fullName>
    </submittedName>
</protein>
<dbReference type="Pfam" id="PF13557">
    <property type="entry name" value="Phenol_MetA_deg"/>
    <property type="match status" value="1"/>
</dbReference>
<keyword evidence="1" id="KW-0732">Signal</keyword>
<keyword evidence="3" id="KW-1185">Reference proteome</keyword>
<dbReference type="Proteomes" id="UP001248581">
    <property type="component" value="Chromosome"/>
</dbReference>
<dbReference type="RefSeq" id="WP_348388255.1">
    <property type="nucleotide sequence ID" value="NZ_CP134146.1"/>
</dbReference>
<evidence type="ECO:0000313" key="3">
    <source>
        <dbReference type="Proteomes" id="UP001248581"/>
    </source>
</evidence>
<gene>
    <name evidence="2" type="ORF">RI845_02895</name>
</gene>
<accession>A0ABY9TL17</accession>
<dbReference type="EMBL" id="CP134146">
    <property type="protein sequence ID" value="WNC69111.1"/>
    <property type="molecule type" value="Genomic_DNA"/>
</dbReference>
<evidence type="ECO:0000313" key="2">
    <source>
        <dbReference type="EMBL" id="WNC69111.1"/>
    </source>
</evidence>
<feature type="signal peptide" evidence="1">
    <location>
        <begin position="1"/>
        <end position="22"/>
    </location>
</feature>
<reference evidence="3" key="1">
    <citation type="submission" date="2023-09" db="EMBL/GenBank/DDBJ databases">
        <authorList>
            <person name="Li S."/>
            <person name="Li X."/>
            <person name="Zhang C."/>
            <person name="Zhao Z."/>
        </authorList>
    </citation>
    <scope>NUCLEOTIDE SEQUENCE [LARGE SCALE GENOMIC DNA]</scope>
    <source>
        <strain evidence="3">SQ345</strain>
    </source>
</reference>
<name>A0ABY9TL17_9GAMM</name>
<evidence type="ECO:0000256" key="1">
    <source>
        <dbReference type="SAM" id="SignalP"/>
    </source>
</evidence>
<feature type="chain" id="PRO_5045584454" evidence="1">
    <location>
        <begin position="23"/>
        <end position="300"/>
    </location>
</feature>
<organism evidence="2 3">
    <name type="scientific">Thalassotalea nanhaiensis</name>
    <dbReference type="NCBI Taxonomy" id="3065648"/>
    <lineage>
        <taxon>Bacteria</taxon>
        <taxon>Pseudomonadati</taxon>
        <taxon>Pseudomonadota</taxon>
        <taxon>Gammaproteobacteria</taxon>
        <taxon>Alteromonadales</taxon>
        <taxon>Colwelliaceae</taxon>
        <taxon>Thalassotalea</taxon>
    </lineage>
</organism>